<dbReference type="EMBL" id="MN740287">
    <property type="protein sequence ID" value="QHT98063.1"/>
    <property type="molecule type" value="Genomic_DNA"/>
</dbReference>
<accession>A0A6C0J332</accession>
<keyword evidence="1" id="KW-1133">Transmembrane helix</keyword>
<feature type="transmembrane region" description="Helical" evidence="1">
    <location>
        <begin position="34"/>
        <end position="51"/>
    </location>
</feature>
<keyword evidence="1" id="KW-0472">Membrane</keyword>
<organism evidence="2">
    <name type="scientific">viral metagenome</name>
    <dbReference type="NCBI Taxonomy" id="1070528"/>
    <lineage>
        <taxon>unclassified sequences</taxon>
        <taxon>metagenomes</taxon>
        <taxon>organismal metagenomes</taxon>
    </lineage>
</organism>
<reference evidence="2" key="1">
    <citation type="journal article" date="2020" name="Nature">
        <title>Giant virus diversity and host interactions through global metagenomics.</title>
        <authorList>
            <person name="Schulz F."/>
            <person name="Roux S."/>
            <person name="Paez-Espino D."/>
            <person name="Jungbluth S."/>
            <person name="Walsh D.A."/>
            <person name="Denef V.J."/>
            <person name="McMahon K.D."/>
            <person name="Konstantinidis K.T."/>
            <person name="Eloe-Fadrosh E.A."/>
            <person name="Kyrpides N.C."/>
            <person name="Woyke T."/>
        </authorList>
    </citation>
    <scope>NUCLEOTIDE SEQUENCE</scope>
    <source>
        <strain evidence="2">GVMAG-M-3300025626-8</strain>
    </source>
</reference>
<keyword evidence="1" id="KW-0812">Transmembrane</keyword>
<evidence type="ECO:0000313" key="2">
    <source>
        <dbReference type="EMBL" id="QHT98063.1"/>
    </source>
</evidence>
<proteinExistence type="predicted"/>
<dbReference type="AlphaFoldDB" id="A0A6C0J332"/>
<protein>
    <submittedName>
        <fullName evidence="2">Uncharacterized protein</fullName>
    </submittedName>
</protein>
<feature type="transmembrane region" description="Helical" evidence="1">
    <location>
        <begin position="7"/>
        <end position="28"/>
    </location>
</feature>
<evidence type="ECO:0000256" key="1">
    <source>
        <dbReference type="SAM" id="Phobius"/>
    </source>
</evidence>
<name>A0A6C0J332_9ZZZZ</name>
<sequence>MNYIGTLILIQISLIVLWETTSVMLVRMGLLESNYMIVFLIILSAFSYVFLERYLNTIRK</sequence>